<gene>
    <name evidence="2" type="ORF">MJ1_0618</name>
</gene>
<evidence type="ECO:0000313" key="3">
    <source>
        <dbReference type="Proteomes" id="UP001055553"/>
    </source>
</evidence>
<evidence type="ECO:0000313" key="2">
    <source>
        <dbReference type="EMBL" id="BBL45765.1"/>
    </source>
</evidence>
<dbReference type="PANTHER" id="PTHR40733:SF1">
    <property type="entry name" value="SMALL ZINC FINGER PROTEIN HVO-2753-LIKE ZINC-BINDING POCKET DOMAIN-CONTAINING PROTEIN"/>
    <property type="match status" value="1"/>
</dbReference>
<dbReference type="InterPro" id="IPR044720">
    <property type="entry name" value="HVO_2753-like"/>
</dbReference>
<dbReference type="InterPro" id="IPR011668">
    <property type="entry name" value="HVO_2753-like_ZBP"/>
</dbReference>
<evidence type="ECO:0000259" key="1">
    <source>
        <dbReference type="Pfam" id="PF07754"/>
    </source>
</evidence>
<name>A0A915SFI3_9ARCH</name>
<reference evidence="3" key="1">
    <citation type="journal article" date="2022" name="Int. J. Syst. Evol. Microbiol.">
        <title>Nanobdella aerobiophila gen. nov., sp. nov., a thermoacidophilic, obligate ectosymbiotic archaeon, and proposal of Nanobdellaceae fam. nov., Nanobdellales ord. nov. and Nanobdellia class. nov.</title>
        <authorList>
            <person name="Kato S."/>
            <person name="Ogasawara A."/>
            <person name="Itoh T."/>
            <person name="Sakai H.D."/>
            <person name="Shimizu M."/>
            <person name="Yuki M."/>
            <person name="Kaneko M."/>
            <person name="Takashina T."/>
            <person name="Ohkuma M."/>
        </authorList>
    </citation>
    <scope>NUCLEOTIDE SEQUENCE [LARGE SCALE GENOMIC DNA]</scope>
    <source>
        <strain evidence="3">MJ1</strain>
    </source>
</reference>
<sequence>MDIDDIKKTNNLRKIIVGDTIIKFPCPKCGEETIIRSNREKLLGLEWQCSKCGFIGP</sequence>
<dbReference type="RefSeq" id="WP_258393078.1">
    <property type="nucleotide sequence ID" value="NZ_AP019769.1"/>
</dbReference>
<dbReference type="PANTHER" id="PTHR40733">
    <property type="entry name" value="ZINC-RIBBON RNA-BINDING PROTEIN INVOLVED IN TRANSLATION-RELATED"/>
    <property type="match status" value="1"/>
</dbReference>
<protein>
    <recommendedName>
        <fullName evidence="1">Small zinc finger protein HVO-2753-like zinc-binding pocket domain-containing protein</fullName>
    </recommendedName>
</protein>
<organism evidence="2 3">
    <name type="scientific">Nanobdella aerobiophila</name>
    <dbReference type="NCBI Taxonomy" id="2586965"/>
    <lineage>
        <taxon>Archaea</taxon>
        <taxon>Nanobdellota</taxon>
        <taxon>Nanobdellia</taxon>
        <taxon>Nanobdellales</taxon>
        <taxon>Nanobdellaceae</taxon>
        <taxon>Nanobdella</taxon>
    </lineage>
</organism>
<dbReference type="GeneID" id="74568563"/>
<dbReference type="KEGG" id="naer:MJ1_0618"/>
<dbReference type="EMBL" id="AP019769">
    <property type="protein sequence ID" value="BBL45765.1"/>
    <property type="molecule type" value="Genomic_DNA"/>
</dbReference>
<dbReference type="Proteomes" id="UP001055553">
    <property type="component" value="Chromosome"/>
</dbReference>
<feature type="domain" description="Small zinc finger protein HVO-2753-like zinc-binding pocket" evidence="1">
    <location>
        <begin position="15"/>
        <end position="53"/>
    </location>
</feature>
<proteinExistence type="predicted"/>
<keyword evidence="3" id="KW-1185">Reference proteome</keyword>
<accession>A0A915SFI3</accession>
<dbReference type="AlphaFoldDB" id="A0A915SFI3"/>
<dbReference type="Pfam" id="PF07754">
    <property type="entry name" value="HVO_2753_ZBP"/>
    <property type="match status" value="1"/>
</dbReference>